<dbReference type="Gene3D" id="3.40.50.1440">
    <property type="entry name" value="Tubulin/FtsZ, GTPase domain"/>
    <property type="match status" value="1"/>
</dbReference>
<dbReference type="InterPro" id="IPR036525">
    <property type="entry name" value="Tubulin/FtsZ_GTPase_sf"/>
</dbReference>
<keyword evidence="2 5" id="KW-0493">Microtubule</keyword>
<keyword evidence="4 5" id="KW-0342">GTP-binding</keyword>
<comment type="caution">
    <text evidence="7">The sequence shown here is derived from an EMBL/GenBank/DDBJ whole genome shotgun (WGS) entry which is preliminary data.</text>
</comment>
<evidence type="ECO:0000313" key="7">
    <source>
        <dbReference type="EMBL" id="GMH48747.1"/>
    </source>
</evidence>
<evidence type="ECO:0000256" key="4">
    <source>
        <dbReference type="ARBA" id="ARBA00023134"/>
    </source>
</evidence>
<evidence type="ECO:0000256" key="3">
    <source>
        <dbReference type="ARBA" id="ARBA00022741"/>
    </source>
</evidence>
<evidence type="ECO:0000256" key="5">
    <source>
        <dbReference type="RuleBase" id="RU000352"/>
    </source>
</evidence>
<dbReference type="AlphaFoldDB" id="A0A9W6Z5Y5"/>
<dbReference type="GO" id="GO:0005874">
    <property type="term" value="C:microtubule"/>
    <property type="evidence" value="ECO:0007669"/>
    <property type="project" value="UniProtKB-KW"/>
</dbReference>
<sequence length="108" mass="11986">MEIVDREADASDSLEGFVLTHSIAGGTGSGLGSFMLEKLNDHFPKKLIQTYSVFPNWDQSQSDVVVQPYNSILTLKRLCLNADAVVVLDNTGETEECFDRRVFRSTSL</sequence>
<name>A0A9W6Z5Y5_9STRA</name>
<keyword evidence="3 5" id="KW-0547">Nucleotide-binding</keyword>
<evidence type="ECO:0000256" key="2">
    <source>
        <dbReference type="ARBA" id="ARBA00022701"/>
    </source>
</evidence>
<feature type="domain" description="Tubulin/FtsZ GTPase" evidence="6">
    <location>
        <begin position="1"/>
        <end position="91"/>
    </location>
</feature>
<protein>
    <recommendedName>
        <fullName evidence="6">Tubulin/FtsZ GTPase domain-containing protein</fullName>
    </recommendedName>
</protein>
<evidence type="ECO:0000256" key="1">
    <source>
        <dbReference type="ARBA" id="ARBA00009636"/>
    </source>
</evidence>
<gene>
    <name evidence="7" type="ORF">TL16_g00362</name>
</gene>
<dbReference type="InterPro" id="IPR017975">
    <property type="entry name" value="Tubulin_CS"/>
</dbReference>
<dbReference type="PANTHER" id="PTHR11588">
    <property type="entry name" value="TUBULIN"/>
    <property type="match status" value="1"/>
</dbReference>
<dbReference type="InterPro" id="IPR000217">
    <property type="entry name" value="Tubulin"/>
</dbReference>
<organism evidence="7 8">
    <name type="scientific">Triparma laevis f. inornata</name>
    <dbReference type="NCBI Taxonomy" id="1714386"/>
    <lineage>
        <taxon>Eukaryota</taxon>
        <taxon>Sar</taxon>
        <taxon>Stramenopiles</taxon>
        <taxon>Ochrophyta</taxon>
        <taxon>Bolidophyceae</taxon>
        <taxon>Parmales</taxon>
        <taxon>Triparmaceae</taxon>
        <taxon>Triparma</taxon>
    </lineage>
</organism>
<dbReference type="PRINTS" id="PR01161">
    <property type="entry name" value="TUBULIN"/>
</dbReference>
<proteinExistence type="inferred from homology"/>
<dbReference type="GO" id="GO:0005525">
    <property type="term" value="F:GTP binding"/>
    <property type="evidence" value="ECO:0007669"/>
    <property type="project" value="UniProtKB-UniRule"/>
</dbReference>
<evidence type="ECO:0000259" key="6">
    <source>
        <dbReference type="Pfam" id="PF00091"/>
    </source>
</evidence>
<reference evidence="8" key="1">
    <citation type="journal article" date="2023" name="Commun. Biol.">
        <title>Genome analysis of Parmales, the sister group of diatoms, reveals the evolutionary specialization of diatoms from phago-mixotrophs to photoautotrophs.</title>
        <authorList>
            <person name="Ban H."/>
            <person name="Sato S."/>
            <person name="Yoshikawa S."/>
            <person name="Yamada K."/>
            <person name="Nakamura Y."/>
            <person name="Ichinomiya M."/>
            <person name="Sato N."/>
            <person name="Blanc-Mathieu R."/>
            <person name="Endo H."/>
            <person name="Kuwata A."/>
            <person name="Ogata H."/>
        </authorList>
    </citation>
    <scope>NUCLEOTIDE SEQUENCE [LARGE SCALE GENOMIC DNA]</scope>
</reference>
<dbReference type="InterPro" id="IPR003008">
    <property type="entry name" value="Tubulin_FtsZ_GTPase"/>
</dbReference>
<comment type="similarity">
    <text evidence="1 5">Belongs to the tubulin family.</text>
</comment>
<evidence type="ECO:0000313" key="8">
    <source>
        <dbReference type="Proteomes" id="UP001162640"/>
    </source>
</evidence>
<dbReference type="Proteomes" id="UP001162640">
    <property type="component" value="Unassembled WGS sequence"/>
</dbReference>
<dbReference type="Pfam" id="PF00091">
    <property type="entry name" value="Tubulin"/>
    <property type="match status" value="1"/>
</dbReference>
<accession>A0A9W6Z5Y5</accession>
<dbReference type="SUPFAM" id="SSF52490">
    <property type="entry name" value="Tubulin nucleotide-binding domain-like"/>
    <property type="match status" value="1"/>
</dbReference>
<dbReference type="PROSITE" id="PS00227">
    <property type="entry name" value="TUBULIN"/>
    <property type="match status" value="1"/>
</dbReference>
<dbReference type="EMBL" id="BLQM01000006">
    <property type="protein sequence ID" value="GMH48747.1"/>
    <property type="molecule type" value="Genomic_DNA"/>
</dbReference>
<dbReference type="GO" id="GO:0007017">
    <property type="term" value="P:microtubule-based process"/>
    <property type="evidence" value="ECO:0007669"/>
    <property type="project" value="InterPro"/>
</dbReference>